<dbReference type="InterPro" id="IPR013573">
    <property type="entry name" value="Tscrpt_reg_YcdC_C"/>
</dbReference>
<keyword evidence="1 2" id="KW-0238">DNA-binding</keyword>
<dbReference type="InterPro" id="IPR009057">
    <property type="entry name" value="Homeodomain-like_sf"/>
</dbReference>
<dbReference type="PROSITE" id="PS50977">
    <property type="entry name" value="HTH_TETR_2"/>
    <property type="match status" value="1"/>
</dbReference>
<organism evidence="4 5">
    <name type="scientific">Aquamicrobium zhengzhouense</name>
    <dbReference type="NCBI Taxonomy" id="2781738"/>
    <lineage>
        <taxon>Bacteria</taxon>
        <taxon>Pseudomonadati</taxon>
        <taxon>Pseudomonadota</taxon>
        <taxon>Alphaproteobacteria</taxon>
        <taxon>Hyphomicrobiales</taxon>
        <taxon>Phyllobacteriaceae</taxon>
        <taxon>Aquamicrobium</taxon>
    </lineage>
</organism>
<dbReference type="InterPro" id="IPR036271">
    <property type="entry name" value="Tet_transcr_reg_TetR-rel_C_sf"/>
</dbReference>
<dbReference type="PRINTS" id="PR00455">
    <property type="entry name" value="HTHTETR"/>
</dbReference>
<dbReference type="SUPFAM" id="SSF46689">
    <property type="entry name" value="Homeodomain-like"/>
    <property type="match status" value="1"/>
</dbReference>
<reference evidence="4 5" key="1">
    <citation type="submission" date="2020-10" db="EMBL/GenBank/DDBJ databases">
        <title>Aquamicrobium zhengzhouensis sp. nov., a exopolysaccharide producing bacterium isolated from farmland soil.</title>
        <authorList>
            <person name="Wang X."/>
        </authorList>
    </citation>
    <scope>NUCLEOTIDE SEQUENCE [LARGE SCALE GENOMIC DNA]</scope>
    <source>
        <strain evidence="5">cd-1</strain>
    </source>
</reference>
<dbReference type="Gene3D" id="1.10.10.60">
    <property type="entry name" value="Homeodomain-like"/>
    <property type="match status" value="1"/>
</dbReference>
<dbReference type="Proteomes" id="UP000601789">
    <property type="component" value="Unassembled WGS sequence"/>
</dbReference>
<dbReference type="InterPro" id="IPR050109">
    <property type="entry name" value="HTH-type_TetR-like_transc_reg"/>
</dbReference>
<gene>
    <name evidence="4" type="ORF">IOD40_13665</name>
</gene>
<evidence type="ECO:0000256" key="1">
    <source>
        <dbReference type="ARBA" id="ARBA00023125"/>
    </source>
</evidence>
<feature type="domain" description="HTH tetR-type" evidence="3">
    <location>
        <begin position="25"/>
        <end position="85"/>
    </location>
</feature>
<dbReference type="RefSeq" id="WP_198477153.1">
    <property type="nucleotide sequence ID" value="NZ_JADGMQ010000010.1"/>
</dbReference>
<dbReference type="PANTHER" id="PTHR30055:SF196">
    <property type="entry name" value="HTH-TYPE TRANSCRIPTIONAL REGULATOR RUTR"/>
    <property type="match status" value="1"/>
</dbReference>
<protein>
    <submittedName>
        <fullName evidence="4">TetR family transcriptional regulator C-terminal domain-containing protein</fullName>
    </submittedName>
</protein>
<evidence type="ECO:0000313" key="5">
    <source>
        <dbReference type="Proteomes" id="UP000601789"/>
    </source>
</evidence>
<dbReference type="Gene3D" id="1.10.357.10">
    <property type="entry name" value="Tetracycline Repressor, domain 2"/>
    <property type="match status" value="1"/>
</dbReference>
<dbReference type="EMBL" id="JADGMQ010000010">
    <property type="protein sequence ID" value="MBI1621703.1"/>
    <property type="molecule type" value="Genomic_DNA"/>
</dbReference>
<dbReference type="SUPFAM" id="SSF48498">
    <property type="entry name" value="Tetracyclin repressor-like, C-terminal domain"/>
    <property type="match status" value="1"/>
</dbReference>
<feature type="DNA-binding region" description="H-T-H motif" evidence="2">
    <location>
        <begin position="48"/>
        <end position="67"/>
    </location>
</feature>
<keyword evidence="5" id="KW-1185">Reference proteome</keyword>
<evidence type="ECO:0000256" key="2">
    <source>
        <dbReference type="PROSITE-ProRule" id="PRU00335"/>
    </source>
</evidence>
<proteinExistence type="predicted"/>
<evidence type="ECO:0000313" key="4">
    <source>
        <dbReference type="EMBL" id="MBI1621703.1"/>
    </source>
</evidence>
<dbReference type="PANTHER" id="PTHR30055">
    <property type="entry name" value="HTH-TYPE TRANSCRIPTIONAL REGULATOR RUTR"/>
    <property type="match status" value="1"/>
</dbReference>
<comment type="caution">
    <text evidence="4">The sequence shown here is derived from an EMBL/GenBank/DDBJ whole genome shotgun (WGS) entry which is preliminary data.</text>
</comment>
<sequence>MSKVLSEDNNDPELSARDKIVERRKAILAAIHEAAIEEFATRGVEGTSTQSIARRAGLTKPQLHYYIASKEDLYEDILVQILEEWRELFIDATTGEGPGEIIRAYIRKKLEFSRSKPKASRVFTNEIARGAPVLGKHWAPHVDATRSGVALIQSWVDEGKIRPIDPLLFHMHMWAVTQHYADFDAQVRRMMGIEEGQEIDFDRVEKEVTSLFLRSCGLE</sequence>
<accession>A0ABS0SEH1</accession>
<dbReference type="Pfam" id="PF08362">
    <property type="entry name" value="TetR_C_3"/>
    <property type="match status" value="1"/>
</dbReference>
<name>A0ABS0SEH1_9HYPH</name>
<dbReference type="Pfam" id="PF00440">
    <property type="entry name" value="TetR_N"/>
    <property type="match status" value="1"/>
</dbReference>
<dbReference type="InterPro" id="IPR001647">
    <property type="entry name" value="HTH_TetR"/>
</dbReference>
<evidence type="ECO:0000259" key="3">
    <source>
        <dbReference type="PROSITE" id="PS50977"/>
    </source>
</evidence>